<comment type="caution">
    <text evidence="12">The sequence shown here is derived from an EMBL/GenBank/DDBJ whole genome shotgun (WGS) entry which is preliminary data.</text>
</comment>
<dbReference type="Proteomes" id="UP000248857">
    <property type="component" value="Unassembled WGS sequence"/>
</dbReference>
<dbReference type="FunFam" id="3.40.366.10:FF:000002">
    <property type="entry name" value="Probable polyketide synthase 2"/>
    <property type="match status" value="1"/>
</dbReference>
<dbReference type="InterPro" id="IPR032821">
    <property type="entry name" value="PKS_assoc"/>
</dbReference>
<dbReference type="InterPro" id="IPR016035">
    <property type="entry name" value="Acyl_Trfase/lysoPLipase"/>
</dbReference>
<dbReference type="PROSITE" id="PS52019">
    <property type="entry name" value="PKS_MFAS_DH"/>
    <property type="match status" value="1"/>
</dbReference>
<dbReference type="Gene3D" id="3.90.180.10">
    <property type="entry name" value="Medium-chain alcohol dehydrogenases, catalytic domain"/>
    <property type="match status" value="1"/>
</dbReference>
<dbReference type="InterPro" id="IPR011032">
    <property type="entry name" value="GroES-like_sf"/>
</dbReference>
<dbReference type="GO" id="GO:0071770">
    <property type="term" value="P:DIM/DIP cell wall layer assembly"/>
    <property type="evidence" value="ECO:0007669"/>
    <property type="project" value="TreeGrafter"/>
</dbReference>
<dbReference type="InterPro" id="IPR042104">
    <property type="entry name" value="PKS_dehydratase_sf"/>
</dbReference>
<evidence type="ECO:0000313" key="13">
    <source>
        <dbReference type="Proteomes" id="UP000248857"/>
    </source>
</evidence>
<dbReference type="SUPFAM" id="SSF52151">
    <property type="entry name" value="FabD/lysophospholipase-like"/>
    <property type="match status" value="1"/>
</dbReference>
<keyword evidence="5" id="KW-0663">Pyridoxal phosphate</keyword>
<dbReference type="GO" id="GO:0031177">
    <property type="term" value="F:phosphopantetheine binding"/>
    <property type="evidence" value="ECO:0007669"/>
    <property type="project" value="InterPro"/>
</dbReference>
<dbReference type="GO" id="GO:0004315">
    <property type="term" value="F:3-oxoacyl-[acyl-carrier-protein] synthase activity"/>
    <property type="evidence" value="ECO:0007669"/>
    <property type="project" value="UniProtKB-EC"/>
</dbReference>
<dbReference type="Pfam" id="PF13602">
    <property type="entry name" value="ADH_zinc_N_2"/>
    <property type="match status" value="1"/>
</dbReference>
<evidence type="ECO:0000259" key="11">
    <source>
        <dbReference type="PROSITE" id="PS52019"/>
    </source>
</evidence>
<dbReference type="SMART" id="SM00825">
    <property type="entry name" value="PKS_KS"/>
    <property type="match status" value="1"/>
</dbReference>
<gene>
    <name evidence="12" type="ORF">C1752_02214</name>
</gene>
<keyword evidence="13" id="KW-1185">Reference proteome</keyword>
<dbReference type="SUPFAM" id="SSF53383">
    <property type="entry name" value="PLP-dependent transferases"/>
    <property type="match status" value="1"/>
</dbReference>
<evidence type="ECO:0000259" key="9">
    <source>
        <dbReference type="PROSITE" id="PS50075"/>
    </source>
</evidence>
<dbReference type="Gene3D" id="3.40.47.10">
    <property type="match status" value="1"/>
</dbReference>
<dbReference type="Pfam" id="PF00109">
    <property type="entry name" value="ketoacyl-synt"/>
    <property type="match status" value="1"/>
</dbReference>
<dbReference type="Pfam" id="PF08240">
    <property type="entry name" value="ADH_N"/>
    <property type="match status" value="1"/>
</dbReference>
<dbReference type="CDD" id="cd08955">
    <property type="entry name" value="KR_2_FAS_SDR_x"/>
    <property type="match status" value="1"/>
</dbReference>
<feature type="domain" description="Ketosynthase family 3 (KS3)" evidence="10">
    <location>
        <begin position="3"/>
        <end position="425"/>
    </location>
</feature>
<accession>A0A2W1JTF4</accession>
<dbReference type="SUPFAM" id="SSF50129">
    <property type="entry name" value="GroES-like"/>
    <property type="match status" value="1"/>
</dbReference>
<evidence type="ECO:0000256" key="2">
    <source>
        <dbReference type="ARBA" id="ARBA00022450"/>
    </source>
</evidence>
<feature type="active site" description="Proton acceptor; for dehydratase activity" evidence="7">
    <location>
        <position position="931"/>
    </location>
</feature>
<dbReference type="InterPro" id="IPR013968">
    <property type="entry name" value="PKS_KR"/>
</dbReference>
<dbReference type="Pfam" id="PF16197">
    <property type="entry name" value="KAsynt_C_assoc"/>
    <property type="match status" value="1"/>
</dbReference>
<dbReference type="Pfam" id="PF14765">
    <property type="entry name" value="PS-DH"/>
    <property type="match status" value="1"/>
</dbReference>
<dbReference type="Gene3D" id="3.40.366.10">
    <property type="entry name" value="Malonyl-Coenzyme A Acyl Carrier Protein, domain 2"/>
    <property type="match status" value="1"/>
</dbReference>
<dbReference type="GO" id="GO:0005737">
    <property type="term" value="C:cytoplasm"/>
    <property type="evidence" value="ECO:0007669"/>
    <property type="project" value="TreeGrafter"/>
</dbReference>
<evidence type="ECO:0000256" key="1">
    <source>
        <dbReference type="ARBA" id="ARBA00001933"/>
    </source>
</evidence>
<dbReference type="SUPFAM" id="SSF47336">
    <property type="entry name" value="ACP-like"/>
    <property type="match status" value="1"/>
</dbReference>
<dbReference type="InterPro" id="IPR015422">
    <property type="entry name" value="PyrdxlP-dep_Trfase_small"/>
</dbReference>
<dbReference type="InterPro" id="IPR020807">
    <property type="entry name" value="PKS_DH"/>
</dbReference>
<reference evidence="12 13" key="1">
    <citation type="journal article" date="2018" name="Sci. Rep.">
        <title>A novel species of the marine cyanobacterium Acaryochloris with a unique pigment content and lifestyle.</title>
        <authorList>
            <person name="Partensky F."/>
            <person name="Six C."/>
            <person name="Ratin M."/>
            <person name="Garczarek L."/>
            <person name="Vaulot D."/>
            <person name="Probert I."/>
            <person name="Calteau A."/>
            <person name="Gourvil P."/>
            <person name="Marie D."/>
            <person name="Grebert T."/>
            <person name="Bouchier C."/>
            <person name="Le Panse S."/>
            <person name="Gachenot M."/>
            <person name="Rodriguez F."/>
            <person name="Garrido J.L."/>
        </authorList>
    </citation>
    <scope>NUCLEOTIDE SEQUENCE [LARGE SCALE GENOMIC DNA]</scope>
    <source>
        <strain evidence="12 13">RCC1774</strain>
    </source>
</reference>
<dbReference type="InterPro" id="IPR009081">
    <property type="entry name" value="PP-bd_ACP"/>
</dbReference>
<dbReference type="PROSITE" id="PS00606">
    <property type="entry name" value="KS3_1"/>
    <property type="match status" value="1"/>
</dbReference>
<dbReference type="Gene3D" id="3.10.129.110">
    <property type="entry name" value="Polyketide synthase dehydratase"/>
    <property type="match status" value="1"/>
</dbReference>
<evidence type="ECO:0000256" key="7">
    <source>
        <dbReference type="PROSITE-ProRule" id="PRU01363"/>
    </source>
</evidence>
<keyword evidence="3" id="KW-0597">Phosphoprotein</keyword>
<dbReference type="SMART" id="SM00827">
    <property type="entry name" value="PKS_AT"/>
    <property type="match status" value="1"/>
</dbReference>
<dbReference type="GO" id="GO:0016491">
    <property type="term" value="F:oxidoreductase activity"/>
    <property type="evidence" value="ECO:0007669"/>
    <property type="project" value="InterPro"/>
</dbReference>
<dbReference type="GO" id="GO:0005886">
    <property type="term" value="C:plasma membrane"/>
    <property type="evidence" value="ECO:0007669"/>
    <property type="project" value="TreeGrafter"/>
</dbReference>
<dbReference type="FunFam" id="3.40.47.10:FF:000019">
    <property type="entry name" value="Polyketide synthase type I"/>
    <property type="match status" value="1"/>
</dbReference>
<keyword evidence="2" id="KW-0596">Phosphopantetheine</keyword>
<organism evidence="12 13">
    <name type="scientific">Acaryochloris thomasi RCC1774</name>
    <dbReference type="NCBI Taxonomy" id="1764569"/>
    <lineage>
        <taxon>Bacteria</taxon>
        <taxon>Bacillati</taxon>
        <taxon>Cyanobacteriota</taxon>
        <taxon>Cyanophyceae</taxon>
        <taxon>Acaryochloridales</taxon>
        <taxon>Acaryochloridaceae</taxon>
        <taxon>Acaryochloris</taxon>
        <taxon>Acaryochloris thomasi</taxon>
    </lineage>
</organism>
<dbReference type="SUPFAM" id="SSF51735">
    <property type="entry name" value="NAD(P)-binding Rossmann-fold domains"/>
    <property type="match status" value="4"/>
</dbReference>
<feature type="region of interest" description="N-terminal hotdog fold" evidence="7">
    <location>
        <begin position="899"/>
        <end position="1022"/>
    </location>
</feature>
<evidence type="ECO:0000259" key="10">
    <source>
        <dbReference type="PROSITE" id="PS52004"/>
    </source>
</evidence>
<feature type="domain" description="PKS/mFAS DH" evidence="11">
    <location>
        <begin position="899"/>
        <end position="1176"/>
    </location>
</feature>
<dbReference type="PROSITE" id="PS52004">
    <property type="entry name" value="KS3_2"/>
    <property type="match status" value="1"/>
</dbReference>
<dbReference type="GO" id="GO:0030170">
    <property type="term" value="F:pyridoxal phosphate binding"/>
    <property type="evidence" value="ECO:0007669"/>
    <property type="project" value="InterPro"/>
</dbReference>
<dbReference type="InterPro" id="IPR049551">
    <property type="entry name" value="PKS_DH_C"/>
</dbReference>
<dbReference type="Pfam" id="PF00698">
    <property type="entry name" value="Acyl_transf_1"/>
    <property type="match status" value="1"/>
</dbReference>
<dbReference type="InterPro" id="IPR015424">
    <property type="entry name" value="PyrdxlP-dep_Trfase"/>
</dbReference>
<dbReference type="GO" id="GO:0004312">
    <property type="term" value="F:fatty acid synthase activity"/>
    <property type="evidence" value="ECO:0007669"/>
    <property type="project" value="TreeGrafter"/>
</dbReference>
<evidence type="ECO:0000256" key="8">
    <source>
        <dbReference type="SAM" id="MobiDB-lite"/>
    </source>
</evidence>
<feature type="active site" description="Proton donor; for dehydratase activity" evidence="7">
    <location>
        <position position="1095"/>
    </location>
</feature>
<feature type="region of interest" description="Disordered" evidence="8">
    <location>
        <begin position="1857"/>
        <end position="1916"/>
    </location>
</feature>
<dbReference type="InterPro" id="IPR013154">
    <property type="entry name" value="ADH-like_N"/>
</dbReference>
<dbReference type="InterPro" id="IPR050091">
    <property type="entry name" value="PKS_NRPS_Biosynth_Enz"/>
</dbReference>
<dbReference type="InterPro" id="IPR014031">
    <property type="entry name" value="Ketoacyl_synth_C"/>
</dbReference>
<dbReference type="SMART" id="SM00822">
    <property type="entry name" value="PKS_KR"/>
    <property type="match status" value="1"/>
</dbReference>
<dbReference type="InterPro" id="IPR014030">
    <property type="entry name" value="Ketoacyl_synth_N"/>
</dbReference>
<dbReference type="PROSITE" id="PS00599">
    <property type="entry name" value="AA_TRANSFER_CLASS_2"/>
    <property type="match status" value="1"/>
</dbReference>
<evidence type="ECO:0000256" key="3">
    <source>
        <dbReference type="ARBA" id="ARBA00022553"/>
    </source>
</evidence>
<keyword evidence="4 12" id="KW-0808">Transferase</keyword>
<dbReference type="InterPro" id="IPR001917">
    <property type="entry name" value="Aminotrans_II_pyridoxalP_BS"/>
</dbReference>
<dbReference type="FunFam" id="3.40.50.720:FF:000209">
    <property type="entry name" value="Polyketide synthase Pks12"/>
    <property type="match status" value="1"/>
</dbReference>
<dbReference type="Pfam" id="PF00550">
    <property type="entry name" value="PP-binding"/>
    <property type="match status" value="1"/>
</dbReference>
<dbReference type="Gene3D" id="3.30.70.3290">
    <property type="match status" value="1"/>
</dbReference>
<dbReference type="Gene3D" id="3.40.50.720">
    <property type="entry name" value="NAD(P)-binding Rossmann-like Domain"/>
    <property type="match status" value="4"/>
</dbReference>
<dbReference type="SUPFAM" id="SSF53901">
    <property type="entry name" value="Thiolase-like"/>
    <property type="match status" value="1"/>
</dbReference>
<sequence length="2642" mass="287864">MTLDSIAIVGIGCKFPGAEGPQAFWKLLRDGVDAITDIPNSRWDADRFYDPDPGAPNKANTRWGGFLEGIDRFDPQFFGIAPREVASMDPQQRLLLEVTWEALEDAGQIPEHLRGSRTGVFIGVGTHDYSIMMWQDPVNDPYATTGTGNCIAANRISYVYDLKGPSLAIDTACSSSLVAVHLACQSIWTGESSQALAGGVNVLLLPTVTAGFSKGGFMAPDGRCKSFDAKADGYVRSEGAGIVLLKPLAQAQADGDPVYAVIKGSAVNQDGFSNGMAAPNPKAQAVVLRQAYQQAGVSPGQVQYVEAHGTGTKIGDPVEMEALGEVLVEGRSAGDECAIASVKTNIGHAETAAGIAGLIKAALCIKERKLPANLHFETPNPAIDFEHLPFYVQKTLTPWPTTAPALAGVNSFGFGGTNAHVVVAEAPGKTAAAPAALQAHHVFTCSAKNKAALNDLAQHYLNFLAQQSDLDLNDLCGTANLRRTSFSHRFAIAADSLTQLQDFLSDFLAGEDHSNIHKSIASQDLTLAFLFTGQGSQYEGMGQALYETQPVFRDVLDRCDKVLRSELEIPLLDVLYPSQKSEDSPLNQTAYTQPALFAIEYALYQLWQSWGIHPAAVTGHSVGEYVAACVAGVFSLEDGLRLIAARGRLMQVLPSGGAMVAVAASESQIKDLLPAAVTIAAINGPQSLVLSGEGDAIATLTQALIDAGFKTDVLQVSHAFHSALMEPMLDEFKQIAQQVTYHTPQIPLVSNLTGALVTDEIATPDYWCRHVREPVRFQAGMETLYQLGYRTFVEMGPKPILCGMGHNCLPRPENNWLPSLRLGHPAQLWRSVGQLYTLGASVDWSQLYPSYQYVHLPTYPFQRQRFWWDVAELPGMRLPKVGQGPSQPWSLNGHTSKAHPLLGARLHLAGSAEIRFQALISAESPAYLSDHCLLDQVVLPATAYIEMALAAARQLYDHDALILESFTIEQPLLLTEACTLQCVFIPDQCAYQLEIFSLGIGEETSPVLRHATGRIHSKKSSTATQDIEVLQALPLSPIEVGDHYHDLQKRGLNYGPCFRGIQKLWAEEGQALSQIALPEGVTDEDRYQIHPALLDACLQTLGAVFTESETYLPVGCDRIHLYHPPGKDIWCHALLQPGEDSAAFRKANLQLMDDAGAIFAELIDFKLQAVSPAVLRRLVKQADPLDHWLYEPIWQLQPLAEVTEQSEPHQWLIFADRQGYAKQIAHHLEEKGDLCTFVYLSSSASISPAGYTVDPAQPQDFLQLWQELLQKEQRPDQILHLWSLDSGDLEQVADDLQQNQLQSCGSVLHWVQAIASETSPPKLWLMTAGAQAITDQLEAPQQAPLWGLGRVIRLEQSGMNCVCVDLDAEPSEETLEALVQNLRQPDDENQVAFRGCDRYGARLVPRTSKTVSQRPDGAFRLGLTEYGVLDHLSLLPAERHPLASSDVEIEVCASGINFRDVLNALGMLKPTLEKMGFAQATEVPFGGECSGKVIAVGSEVENLKIGDQVIAAQAVGSLGQFVTVDARFVIPKPEKISFAEAATLPTTFLTAYYGLCHLAGIKKGERILIHSAAGGVGQAAVQLAQQVGAEIYATASPGKWQFLKETGIQHVMNSRTLAFADQLMELTNGKGVDIVFNSLNGDFIPKSIETLAPQGRFVEIGKIGIWNAEQVTQLRSDASYYPFDLLEVSQQDPVLIATMLTQLLSQFEAGSLTPLPHKVFPIEKAADAFRYMAQAKHIGKVVVTLDEHNPPGIRADGAYLITGGLGGLGLEVAHWLVEQGAKHLVLVSRRSPAPKAQEQIQAIEKTGVQVQVVQADISRREDVTRLLAPYDYAAAPAPFDSSNVALAPLAPQSWGKRRQKLDISRELKNRESRDVTKQPQSDIHQETSPSSGTLPPELGGWGGQRSTKQSKSNRSLDNKPLLKGIFHAAGTLDDGMLQTLNWEQFSTVAAPKIMGTWHLHEFTQNLELDHFVCFSSMTSLLGSPGQGNYAAANAFMDALMYLRHAQGLPGLSINWGPWGKAGMAAQLSAIDQQRMTDQGIEAILPDQGLQILEGLLTQTSAQIGVLPIDWSKFIPQLPEAAAVPFLEQVRPTLEQKGPSELMQQLMGAESCDRISTIQNHLRSQLAKVLGYSSMDLIEPQDNFADLGMDSLMAVEFNNRLQASFNRTISQTTLFDYPTVESLADYLNQDLLLGDNVQALSETSLPTESSALTDTAKATSDIIQSSKPVKTEPEPSPHLENIPLPDIPDQFYQFHKSPEYLNLRQDLDRVEELGNPFFEVHEGTARDKTQIGGQELLSYASYNYLGLSGDPRIIEATEAAIRQYGTSVSASRVVAGERPIHRQLEQEIANFLGTGDSIVFVGGHATNVTTIGHLFREKDLILCDALSHNSIREGCQLSGATVIEFPHNDRNALEQLLQDHRQSYEKVLIAVEGVYSTDGDLAPLPEMVTLKQKFKTFLLVDEAHSIGTLGATGRGVGEHFGIAAEDVDLWMGTLSKSFASCGGYIAGRKELVEYLKYTSPGFVFSVGISPANTAAALKAIQVLKEEPERVVQLRERSALFLQLAQEMKLNTGASHDSPVIPIIVGEPYRAVQLSRLLLQCGINAQPMVFPSVPYNSARVRFFVTSLHSDEQIEATVVAIASSL</sequence>
<dbReference type="RefSeq" id="WP_110986185.1">
    <property type="nucleotide sequence ID" value="NZ_CAWNWM010000006.1"/>
</dbReference>
<dbReference type="InterPro" id="IPR036291">
    <property type="entry name" value="NAD(P)-bd_dom_sf"/>
</dbReference>
<dbReference type="PANTHER" id="PTHR43775">
    <property type="entry name" value="FATTY ACID SYNTHASE"/>
    <property type="match status" value="1"/>
</dbReference>
<evidence type="ECO:0000313" key="12">
    <source>
        <dbReference type="EMBL" id="PZD73144.1"/>
    </source>
</evidence>
<dbReference type="SMART" id="SM00829">
    <property type="entry name" value="PKS_ER"/>
    <property type="match status" value="1"/>
</dbReference>
<dbReference type="Gene3D" id="3.40.640.10">
    <property type="entry name" value="Type I PLP-dependent aspartate aminotransferase-like (Major domain)"/>
    <property type="match status" value="1"/>
</dbReference>
<dbReference type="Gene3D" id="3.90.1150.10">
    <property type="entry name" value="Aspartate Aminotransferase, domain 1"/>
    <property type="match status" value="1"/>
</dbReference>
<dbReference type="SMART" id="SM00826">
    <property type="entry name" value="PKS_DH"/>
    <property type="match status" value="1"/>
</dbReference>
<dbReference type="PROSITE" id="PS50075">
    <property type="entry name" value="CARRIER"/>
    <property type="match status" value="1"/>
</dbReference>
<feature type="region of interest" description="C-terminal hotdog fold" evidence="7">
    <location>
        <begin position="1035"/>
        <end position="1176"/>
    </location>
</feature>
<protein>
    <submittedName>
        <fullName evidence="12">Phenolphthiocerol synthesis polyketide synthase type I Pks15/1</fullName>
        <ecNumber evidence="12">2.3.1.41</ecNumber>
    </submittedName>
</protein>
<dbReference type="InterPro" id="IPR014043">
    <property type="entry name" value="Acyl_transferase_dom"/>
</dbReference>
<dbReference type="CDD" id="cd05195">
    <property type="entry name" value="enoyl_red"/>
    <property type="match status" value="1"/>
</dbReference>
<dbReference type="EMBL" id="PQWO01000006">
    <property type="protein sequence ID" value="PZD73144.1"/>
    <property type="molecule type" value="Genomic_DNA"/>
</dbReference>
<dbReference type="InterPro" id="IPR020843">
    <property type="entry name" value="ER"/>
</dbReference>
<dbReference type="InterPro" id="IPR049490">
    <property type="entry name" value="C883_1060-like_KR_N"/>
</dbReference>
<proteinExistence type="predicted"/>
<dbReference type="Pfam" id="PF21089">
    <property type="entry name" value="PKS_DH_N"/>
    <property type="match status" value="1"/>
</dbReference>
<dbReference type="InterPro" id="IPR015421">
    <property type="entry name" value="PyrdxlP-dep_Trfase_major"/>
</dbReference>
<dbReference type="PANTHER" id="PTHR43775:SF37">
    <property type="entry name" value="SI:DKEY-61P9.11"/>
    <property type="match status" value="1"/>
</dbReference>
<dbReference type="InterPro" id="IPR020806">
    <property type="entry name" value="PKS_PP-bd"/>
</dbReference>
<dbReference type="Pfam" id="PF21394">
    <property type="entry name" value="Beta-ketacyl_N"/>
    <property type="match status" value="1"/>
</dbReference>
<evidence type="ECO:0000256" key="6">
    <source>
        <dbReference type="ARBA" id="ARBA00023268"/>
    </source>
</evidence>
<dbReference type="OrthoDB" id="499075at2"/>
<dbReference type="Pfam" id="PF02801">
    <property type="entry name" value="Ketoacyl-synt_C"/>
    <property type="match status" value="1"/>
</dbReference>
<dbReference type="SMART" id="SM01294">
    <property type="entry name" value="PKS_PP_betabranch"/>
    <property type="match status" value="1"/>
</dbReference>
<dbReference type="Pfam" id="PF00155">
    <property type="entry name" value="Aminotran_1_2"/>
    <property type="match status" value="1"/>
</dbReference>
<dbReference type="EC" id="2.3.1.41" evidence="12"/>
<dbReference type="InterPro" id="IPR057326">
    <property type="entry name" value="KR_dom"/>
</dbReference>
<dbReference type="Gene3D" id="1.10.1200.10">
    <property type="entry name" value="ACP-like"/>
    <property type="match status" value="1"/>
</dbReference>
<dbReference type="Pfam" id="PF08659">
    <property type="entry name" value="KR"/>
    <property type="match status" value="2"/>
</dbReference>
<dbReference type="CDD" id="cd00833">
    <property type="entry name" value="PKS"/>
    <property type="match status" value="1"/>
</dbReference>
<dbReference type="InterPro" id="IPR004839">
    <property type="entry name" value="Aminotransferase_I/II_large"/>
</dbReference>
<keyword evidence="6" id="KW-0511">Multifunctional enzyme</keyword>
<feature type="domain" description="Carrier" evidence="9">
    <location>
        <begin position="2115"/>
        <end position="2190"/>
    </location>
</feature>
<dbReference type="SMART" id="SM00823">
    <property type="entry name" value="PKS_PP"/>
    <property type="match status" value="1"/>
</dbReference>
<feature type="compositionally biased region" description="Basic and acidic residues" evidence="8">
    <location>
        <begin position="1860"/>
        <end position="1876"/>
    </location>
</feature>
<comment type="cofactor">
    <cofactor evidence="1">
        <name>pyridoxal 5'-phosphate</name>
        <dbReference type="ChEBI" id="CHEBI:597326"/>
    </cofactor>
</comment>
<keyword evidence="12" id="KW-0012">Acyltransferase</keyword>
<dbReference type="InterPro" id="IPR001227">
    <property type="entry name" value="Ac_transferase_dom_sf"/>
</dbReference>
<dbReference type="InterPro" id="IPR016036">
    <property type="entry name" value="Malonyl_transacylase_ACP-bd"/>
</dbReference>
<feature type="compositionally biased region" description="Polar residues" evidence="8">
    <location>
        <begin position="1904"/>
        <end position="1915"/>
    </location>
</feature>
<dbReference type="InterPro" id="IPR020841">
    <property type="entry name" value="PKS_Beta-ketoAc_synthase_dom"/>
</dbReference>
<feature type="compositionally biased region" description="Polar residues" evidence="8">
    <location>
        <begin position="1877"/>
        <end position="1893"/>
    </location>
</feature>
<dbReference type="CDD" id="cd06454">
    <property type="entry name" value="KBL_like"/>
    <property type="match status" value="1"/>
</dbReference>
<dbReference type="InterPro" id="IPR016039">
    <property type="entry name" value="Thiolase-like"/>
</dbReference>
<dbReference type="InterPro" id="IPR049552">
    <property type="entry name" value="PKS_DH_N"/>
</dbReference>
<evidence type="ECO:0000256" key="5">
    <source>
        <dbReference type="ARBA" id="ARBA00022898"/>
    </source>
</evidence>
<evidence type="ECO:0000256" key="4">
    <source>
        <dbReference type="ARBA" id="ARBA00022679"/>
    </source>
</evidence>
<dbReference type="InterPro" id="IPR036736">
    <property type="entry name" value="ACP-like_sf"/>
</dbReference>
<dbReference type="GO" id="GO:0006633">
    <property type="term" value="P:fatty acid biosynthetic process"/>
    <property type="evidence" value="ECO:0007669"/>
    <property type="project" value="InterPro"/>
</dbReference>
<name>A0A2W1JTF4_9CYAN</name>
<dbReference type="InterPro" id="IPR049900">
    <property type="entry name" value="PKS_mFAS_DH"/>
</dbReference>
<dbReference type="SUPFAM" id="SSF55048">
    <property type="entry name" value="Probable ACP-binding domain of malonyl-CoA ACP transacylase"/>
    <property type="match status" value="1"/>
</dbReference>
<dbReference type="InterPro" id="IPR018201">
    <property type="entry name" value="Ketoacyl_synth_AS"/>
</dbReference>